<dbReference type="InterPro" id="IPR052865">
    <property type="entry name" value="Zinc_finger_BED"/>
</dbReference>
<gene>
    <name evidence="3" type="ORF">RIMI_LOCUS3683654</name>
</gene>
<keyword evidence="2" id="KW-1133">Transmembrane helix</keyword>
<feature type="transmembrane region" description="Helical" evidence="2">
    <location>
        <begin position="322"/>
        <end position="345"/>
    </location>
</feature>
<sequence length="374" mass="41296">MELSGVQWSKIQDMCQVLQCFEECTRLVSADNAIISMSIPLMRLLMQSLTHIKDQASAPEEEESLDDSQRLSGQGSVHDEVPGEEEVEDEEDDGDEYIFNEEAFPGAREIGGVARPGSGFLRDTSDVDLPATAPQPSTTADLTTGTLAHMADYALRILKRDTRITKMMNDDDYWLACLLDPRYKGKLQNIMPHENLELILATKQSTLVDRLLLAFPAHSARDRSHTSSRGQQTREIEDFTSLEMCAHSNEMNSKMANERREAGRQITSDGEDARATYLALAPESALSLYPSTTQGRALSSIMATIWFPVSTHKETTIVTFGYSLYAGWIGAAFCLFGGIVIVCCSGESQAFMENRFYYSSQGSGSPTHAKSANV</sequence>
<evidence type="ECO:0000256" key="1">
    <source>
        <dbReference type="SAM" id="MobiDB-lite"/>
    </source>
</evidence>
<dbReference type="Proteomes" id="UP001176940">
    <property type="component" value="Unassembled WGS sequence"/>
</dbReference>
<comment type="caution">
    <text evidence="3">The sequence shown here is derived from an EMBL/GenBank/DDBJ whole genome shotgun (WGS) entry which is preliminary data.</text>
</comment>
<name>A0ABN9L431_9NEOB</name>
<feature type="region of interest" description="Disordered" evidence="1">
    <location>
        <begin position="54"/>
        <end position="93"/>
    </location>
</feature>
<proteinExistence type="predicted"/>
<evidence type="ECO:0000256" key="2">
    <source>
        <dbReference type="SAM" id="Phobius"/>
    </source>
</evidence>
<feature type="compositionally biased region" description="Acidic residues" evidence="1">
    <location>
        <begin position="82"/>
        <end position="93"/>
    </location>
</feature>
<reference evidence="3" key="1">
    <citation type="submission" date="2023-07" db="EMBL/GenBank/DDBJ databases">
        <authorList>
            <person name="Stuckert A."/>
        </authorList>
    </citation>
    <scope>NUCLEOTIDE SEQUENCE</scope>
</reference>
<dbReference type="EMBL" id="CAUEEQ010005614">
    <property type="protein sequence ID" value="CAJ0929230.1"/>
    <property type="molecule type" value="Genomic_DNA"/>
</dbReference>
<keyword evidence="2" id="KW-0472">Membrane</keyword>
<keyword evidence="2" id="KW-0812">Transmembrane</keyword>
<dbReference type="PANTHER" id="PTHR47241:SF1">
    <property type="entry name" value="BED-TYPE DOMAIN-CONTAINING PROTEIN"/>
    <property type="match status" value="1"/>
</dbReference>
<dbReference type="PANTHER" id="PTHR47241">
    <property type="entry name" value="FINGER PROTEIN, PUTATIVE-RELATED"/>
    <property type="match status" value="1"/>
</dbReference>
<dbReference type="Gene3D" id="1.20.140.150">
    <property type="match status" value="1"/>
</dbReference>
<keyword evidence="4" id="KW-1185">Reference proteome</keyword>
<accession>A0ABN9L431</accession>
<organism evidence="3 4">
    <name type="scientific">Ranitomeya imitator</name>
    <name type="common">mimic poison frog</name>
    <dbReference type="NCBI Taxonomy" id="111125"/>
    <lineage>
        <taxon>Eukaryota</taxon>
        <taxon>Metazoa</taxon>
        <taxon>Chordata</taxon>
        <taxon>Craniata</taxon>
        <taxon>Vertebrata</taxon>
        <taxon>Euteleostomi</taxon>
        <taxon>Amphibia</taxon>
        <taxon>Batrachia</taxon>
        <taxon>Anura</taxon>
        <taxon>Neobatrachia</taxon>
        <taxon>Hyloidea</taxon>
        <taxon>Dendrobatidae</taxon>
        <taxon>Dendrobatinae</taxon>
        <taxon>Ranitomeya</taxon>
    </lineage>
</organism>
<evidence type="ECO:0000313" key="3">
    <source>
        <dbReference type="EMBL" id="CAJ0929230.1"/>
    </source>
</evidence>
<protein>
    <submittedName>
        <fullName evidence="3">Uncharacterized protein</fullName>
    </submittedName>
</protein>
<evidence type="ECO:0000313" key="4">
    <source>
        <dbReference type="Proteomes" id="UP001176940"/>
    </source>
</evidence>